<proteinExistence type="predicted"/>
<reference evidence="2 3" key="1">
    <citation type="journal article" date="2019" name="Int. J. Syst. Evol. Microbiol.">
        <title>The Global Catalogue of Microorganisms (GCM) 10K type strain sequencing project: providing services to taxonomists for standard genome sequencing and annotation.</title>
        <authorList>
            <consortium name="The Broad Institute Genomics Platform"/>
            <consortium name="The Broad Institute Genome Sequencing Center for Infectious Disease"/>
            <person name="Wu L."/>
            <person name="Ma J."/>
        </authorList>
    </citation>
    <scope>NUCLEOTIDE SEQUENCE [LARGE SCALE GENOMIC DNA]</scope>
    <source>
        <strain evidence="2 3">CGMCC 1.12285</strain>
    </source>
</reference>
<dbReference type="EMBL" id="JBHUDH010000027">
    <property type="protein sequence ID" value="MFD1525393.1"/>
    <property type="molecule type" value="Genomic_DNA"/>
</dbReference>
<sequence length="115" mass="11957">MPDPDAVARALARLADGSHRQHGDDPERTVGEAEVAIGDVDSAAAFVDNDGEAALRRAVDAAEKAGEDGVAARGRTVLETLDAFRDAADDAGEQRPRGARTTSTTLAQRSSREGS</sequence>
<evidence type="ECO:0000313" key="2">
    <source>
        <dbReference type="EMBL" id="MFD1525393.1"/>
    </source>
</evidence>
<protein>
    <submittedName>
        <fullName evidence="2">Uncharacterized protein</fullName>
    </submittedName>
</protein>
<dbReference type="AlphaFoldDB" id="A0ABD6B3X5"/>
<feature type="region of interest" description="Disordered" evidence="1">
    <location>
        <begin position="87"/>
        <end position="115"/>
    </location>
</feature>
<evidence type="ECO:0000256" key="1">
    <source>
        <dbReference type="SAM" id="MobiDB-lite"/>
    </source>
</evidence>
<evidence type="ECO:0000313" key="3">
    <source>
        <dbReference type="Proteomes" id="UP001597111"/>
    </source>
</evidence>
<dbReference type="Proteomes" id="UP001597111">
    <property type="component" value="Unassembled WGS sequence"/>
</dbReference>
<keyword evidence="3" id="KW-1185">Reference proteome</keyword>
<dbReference type="RefSeq" id="WP_379818081.1">
    <property type="nucleotide sequence ID" value="NZ_JBHUDH010000027.1"/>
</dbReference>
<dbReference type="InterPro" id="IPR058272">
    <property type="entry name" value="DUF7966"/>
</dbReference>
<feature type="compositionally biased region" description="Basic and acidic residues" evidence="1">
    <location>
        <begin position="87"/>
        <end position="96"/>
    </location>
</feature>
<name>A0ABD6B3X5_9EURY</name>
<comment type="caution">
    <text evidence="2">The sequence shown here is derived from an EMBL/GenBank/DDBJ whole genome shotgun (WGS) entry which is preliminary data.</text>
</comment>
<accession>A0ABD6B3X5</accession>
<gene>
    <name evidence="2" type="ORF">ACFR9S_03630</name>
</gene>
<organism evidence="2 3">
    <name type="scientific">Halolamina salina</name>
    <dbReference type="NCBI Taxonomy" id="1220023"/>
    <lineage>
        <taxon>Archaea</taxon>
        <taxon>Methanobacteriati</taxon>
        <taxon>Methanobacteriota</taxon>
        <taxon>Stenosarchaea group</taxon>
        <taxon>Halobacteria</taxon>
        <taxon>Halobacteriales</taxon>
        <taxon>Haloferacaceae</taxon>
    </lineage>
</organism>
<feature type="compositionally biased region" description="Polar residues" evidence="1">
    <location>
        <begin position="100"/>
        <end position="109"/>
    </location>
</feature>
<dbReference type="Pfam" id="PF25920">
    <property type="entry name" value="DUF7966"/>
    <property type="match status" value="1"/>
</dbReference>